<keyword evidence="2" id="KW-0812">Transmembrane</keyword>
<name>A0A517N1T0_9BACT</name>
<reference evidence="3 4" key="1">
    <citation type="submission" date="2019-02" db="EMBL/GenBank/DDBJ databases">
        <title>Deep-cultivation of Planctomycetes and their phenomic and genomic characterization uncovers novel biology.</title>
        <authorList>
            <person name="Wiegand S."/>
            <person name="Jogler M."/>
            <person name="Boedeker C."/>
            <person name="Pinto D."/>
            <person name="Vollmers J."/>
            <person name="Rivas-Marin E."/>
            <person name="Kohn T."/>
            <person name="Peeters S.H."/>
            <person name="Heuer A."/>
            <person name="Rast P."/>
            <person name="Oberbeckmann S."/>
            <person name="Bunk B."/>
            <person name="Jeske O."/>
            <person name="Meyerdierks A."/>
            <person name="Storesund J.E."/>
            <person name="Kallscheuer N."/>
            <person name="Luecker S."/>
            <person name="Lage O.M."/>
            <person name="Pohl T."/>
            <person name="Merkel B.J."/>
            <person name="Hornburger P."/>
            <person name="Mueller R.-W."/>
            <person name="Bruemmer F."/>
            <person name="Labrenz M."/>
            <person name="Spormann A.M."/>
            <person name="Op den Camp H."/>
            <person name="Overmann J."/>
            <person name="Amann R."/>
            <person name="Jetten M.S.M."/>
            <person name="Mascher T."/>
            <person name="Medema M.H."/>
            <person name="Devos D.P."/>
            <person name="Kaster A.-K."/>
            <person name="Ovreas L."/>
            <person name="Rohde M."/>
            <person name="Galperin M.Y."/>
            <person name="Jogler C."/>
        </authorList>
    </citation>
    <scope>NUCLEOTIDE SEQUENCE [LARGE SCALE GENOMIC DNA]</scope>
    <source>
        <strain evidence="3 4">HG15A2</strain>
    </source>
</reference>
<feature type="transmembrane region" description="Helical" evidence="2">
    <location>
        <begin position="12"/>
        <end position="29"/>
    </location>
</feature>
<dbReference type="EMBL" id="CP036263">
    <property type="protein sequence ID" value="QDT01092.1"/>
    <property type="molecule type" value="Genomic_DNA"/>
</dbReference>
<evidence type="ECO:0000313" key="3">
    <source>
        <dbReference type="EMBL" id="QDT01092.1"/>
    </source>
</evidence>
<dbReference type="RefSeq" id="WP_145063034.1">
    <property type="nucleotide sequence ID" value="NZ_CP036263.1"/>
</dbReference>
<dbReference type="AlphaFoldDB" id="A0A517N1T0"/>
<feature type="region of interest" description="Disordered" evidence="1">
    <location>
        <begin position="78"/>
        <end position="104"/>
    </location>
</feature>
<evidence type="ECO:0000256" key="2">
    <source>
        <dbReference type="SAM" id="Phobius"/>
    </source>
</evidence>
<gene>
    <name evidence="3" type="ORF">HG15A2_44340</name>
</gene>
<dbReference type="Proteomes" id="UP000319852">
    <property type="component" value="Chromosome"/>
</dbReference>
<keyword evidence="4" id="KW-1185">Reference proteome</keyword>
<evidence type="ECO:0000313" key="4">
    <source>
        <dbReference type="Proteomes" id="UP000319852"/>
    </source>
</evidence>
<sequence length="394" mass="43695">MNAYDHFGIPKHVTLGFLAFLLITYLYVWKVKVSFLGIRVESMPEAILPLARWILPGIITTLIAGFFPITDGVSGLDQRTSSLDSKSEPHIASTSPSPQSRDEPIEVNDLEAPTESSTLAAADAKVVSQPIVPIPSDFLVKIGKSSMSFLEEAHSPKDWATYRDHVDIDVDLGTQFESVTFYNVSRDFFDTEKDLIDYYLYRFDSSDPLISRDIEASIESRLVSATRVQTPEHEASPHLIIWTLSNGDCIALTPGQVGGFSKTHVLPFTERYFSSLLNTGSPPVTAILMKPLFEGSKVCWVTAPGIHTAGFELLQIDDSDIAHLAILPSLSTKIAIRYEVRLDLNTEANDFLREQLEDGVTIDFMSYIGTLDFTECEDGLIIIKDASLVDAYNF</sequence>
<keyword evidence="2" id="KW-1133">Transmembrane helix</keyword>
<protein>
    <submittedName>
        <fullName evidence="3">Uncharacterized protein</fullName>
    </submittedName>
</protein>
<evidence type="ECO:0000256" key="1">
    <source>
        <dbReference type="SAM" id="MobiDB-lite"/>
    </source>
</evidence>
<dbReference type="KEGG" id="amob:HG15A2_44340"/>
<proteinExistence type="predicted"/>
<organism evidence="3 4">
    <name type="scientific">Adhaeretor mobilis</name>
    <dbReference type="NCBI Taxonomy" id="1930276"/>
    <lineage>
        <taxon>Bacteria</taxon>
        <taxon>Pseudomonadati</taxon>
        <taxon>Planctomycetota</taxon>
        <taxon>Planctomycetia</taxon>
        <taxon>Pirellulales</taxon>
        <taxon>Lacipirellulaceae</taxon>
        <taxon>Adhaeretor</taxon>
    </lineage>
</organism>
<keyword evidence="2" id="KW-0472">Membrane</keyword>
<accession>A0A517N1T0</accession>